<dbReference type="EMBL" id="NEXE01000403">
    <property type="protein sequence ID" value="PSN81932.1"/>
    <property type="molecule type" value="Genomic_DNA"/>
</dbReference>
<comment type="caution">
    <text evidence="1">The sequence shown here is derived from an EMBL/GenBank/DDBJ whole genome shotgun (WGS) entry which is preliminary data.</text>
</comment>
<sequence>MPGWEKWDEVSREAVEEGKGYFEHPDAPLDVGAVKKVYVFGQKSLYDSDRPVVAVCERGAVLALGDYDFEVGEVPDPRPGRKYFSDPKEAFTAARSLKENRLQLYRMLGG</sequence>
<evidence type="ECO:0000313" key="2">
    <source>
        <dbReference type="EMBL" id="PSN87196.1"/>
    </source>
</evidence>
<proteinExistence type="predicted"/>
<accession>A0A2R6A641</accession>
<reference evidence="1 3" key="1">
    <citation type="submission" date="2017-04" db="EMBL/GenBank/DDBJ databases">
        <title>Novel microbial lineages endemic to geothermal iron-oxide mats fill important gaps in the evolutionary history of Archaea.</title>
        <authorList>
            <person name="Jay Z.J."/>
            <person name="Beam J.P."/>
            <person name="Dlakic M."/>
            <person name="Rusch D.B."/>
            <person name="Kozubal M.A."/>
            <person name="Inskeep W.P."/>
        </authorList>
    </citation>
    <scope>NUCLEOTIDE SEQUENCE [LARGE SCALE GENOMIC DNA]</scope>
    <source>
        <strain evidence="1">OSP_D</strain>
    </source>
</reference>
<gene>
    <name evidence="2" type="ORF">B9Q03_10995</name>
    <name evidence="1" type="ORF">B9Q03_14835</name>
</gene>
<dbReference type="Proteomes" id="UP000240322">
    <property type="component" value="Unassembled WGS sequence"/>
</dbReference>
<name>A0A2R6A641_9ARCH</name>
<organism evidence="1 3">
    <name type="scientific">Candidatus Marsarchaeota G2 archaeon OSP_D</name>
    <dbReference type="NCBI Taxonomy" id="1978157"/>
    <lineage>
        <taxon>Archaea</taxon>
        <taxon>Candidatus Marsarchaeota</taxon>
        <taxon>Candidatus Marsarchaeota group 2</taxon>
    </lineage>
</organism>
<dbReference type="EMBL" id="NEXE01000178">
    <property type="protein sequence ID" value="PSN87196.1"/>
    <property type="molecule type" value="Genomic_DNA"/>
</dbReference>
<evidence type="ECO:0000313" key="3">
    <source>
        <dbReference type="Proteomes" id="UP000240322"/>
    </source>
</evidence>
<dbReference type="AlphaFoldDB" id="A0A2R6A641"/>
<protein>
    <submittedName>
        <fullName evidence="1">Uncharacterized protein</fullName>
    </submittedName>
</protein>
<evidence type="ECO:0000313" key="1">
    <source>
        <dbReference type="EMBL" id="PSN81932.1"/>
    </source>
</evidence>